<evidence type="ECO:0000256" key="2">
    <source>
        <dbReference type="ARBA" id="ARBA00009695"/>
    </source>
</evidence>
<dbReference type="Proteomes" id="UP000185663">
    <property type="component" value="Chromosome I"/>
</dbReference>
<dbReference type="GO" id="GO:0005737">
    <property type="term" value="C:cytoplasm"/>
    <property type="evidence" value="ECO:0007669"/>
    <property type="project" value="UniProtKB-SubCell"/>
</dbReference>
<evidence type="ECO:0000259" key="7">
    <source>
        <dbReference type="Pfam" id="PF02631"/>
    </source>
</evidence>
<evidence type="ECO:0000256" key="3">
    <source>
        <dbReference type="ARBA" id="ARBA00018111"/>
    </source>
</evidence>
<dbReference type="eggNOG" id="COG2137">
    <property type="taxonomic scope" value="Bacteria"/>
</dbReference>
<dbReference type="HAMAP" id="MF_01114">
    <property type="entry name" value="RecX"/>
    <property type="match status" value="1"/>
</dbReference>
<evidence type="ECO:0000256" key="6">
    <source>
        <dbReference type="SAM" id="MobiDB-lite"/>
    </source>
</evidence>
<comment type="subcellular location">
    <subcellularLocation>
        <location evidence="1 5">Cytoplasm</location>
    </subcellularLocation>
</comment>
<dbReference type="PANTHER" id="PTHR33602">
    <property type="entry name" value="REGULATORY PROTEIN RECX FAMILY PROTEIN"/>
    <property type="match status" value="1"/>
</dbReference>
<dbReference type="PANTHER" id="PTHR33602:SF1">
    <property type="entry name" value="REGULATORY PROTEIN RECX FAMILY PROTEIN"/>
    <property type="match status" value="1"/>
</dbReference>
<feature type="domain" description="RecX first three-helical" evidence="8">
    <location>
        <begin position="36"/>
        <end position="75"/>
    </location>
</feature>
<evidence type="ECO:0000313" key="9">
    <source>
        <dbReference type="EMBL" id="SDS64115.1"/>
    </source>
</evidence>
<sequence length="197" mass="21756">MSPGRRPDGRGKTPRPSIAERLETGDLSREEATEQAREYVLRSLTGAPRSRAQLTQALGRRGYPEELVEPLLDRMEEVGLVDDAAYADSLVRTRYAERGLSRRALAEELRRKGIDDDLAADALGQVDDDDERAAAADLVRRRLARTRGLDRDVRVRRTVAALGRKGYGPGLAFELVRSELETEADELDGQGVDDAGN</sequence>
<comment type="function">
    <text evidence="5">Modulates RecA activity.</text>
</comment>
<evidence type="ECO:0000256" key="4">
    <source>
        <dbReference type="ARBA" id="ARBA00022490"/>
    </source>
</evidence>
<evidence type="ECO:0000313" key="10">
    <source>
        <dbReference type="Proteomes" id="UP000185663"/>
    </source>
</evidence>
<reference evidence="10" key="1">
    <citation type="submission" date="2016-10" db="EMBL/GenBank/DDBJ databases">
        <authorList>
            <person name="Varghese N."/>
            <person name="Submissions S."/>
        </authorList>
    </citation>
    <scope>NUCLEOTIDE SEQUENCE [LARGE SCALE GENOMIC DNA]</scope>
    <source>
        <strain evidence="10">DSM 22126</strain>
    </source>
</reference>
<dbReference type="InterPro" id="IPR003783">
    <property type="entry name" value="Regulatory_RecX"/>
</dbReference>
<feature type="compositionally biased region" description="Basic and acidic residues" evidence="6">
    <location>
        <begin position="18"/>
        <end position="34"/>
    </location>
</feature>
<feature type="region of interest" description="Disordered" evidence="6">
    <location>
        <begin position="1"/>
        <end position="34"/>
    </location>
</feature>
<dbReference type="AlphaFoldDB" id="A0A1H1TUX0"/>
<dbReference type="STRING" id="545619.SAMN04489860_2011"/>
<keyword evidence="4 5" id="KW-0963">Cytoplasm</keyword>
<dbReference type="GO" id="GO:0006282">
    <property type="term" value="P:regulation of DNA repair"/>
    <property type="evidence" value="ECO:0007669"/>
    <property type="project" value="UniProtKB-UniRule"/>
</dbReference>
<evidence type="ECO:0000256" key="1">
    <source>
        <dbReference type="ARBA" id="ARBA00004496"/>
    </source>
</evidence>
<feature type="compositionally biased region" description="Basic and acidic residues" evidence="6">
    <location>
        <begin position="1"/>
        <end position="11"/>
    </location>
</feature>
<comment type="similarity">
    <text evidence="2 5">Belongs to the RecX family.</text>
</comment>
<dbReference type="EMBL" id="LT629776">
    <property type="protein sequence ID" value="SDS64115.1"/>
    <property type="molecule type" value="Genomic_DNA"/>
</dbReference>
<dbReference type="Pfam" id="PF02631">
    <property type="entry name" value="RecX_HTH2"/>
    <property type="match status" value="1"/>
</dbReference>
<keyword evidence="10" id="KW-1185">Reference proteome</keyword>
<evidence type="ECO:0000256" key="5">
    <source>
        <dbReference type="HAMAP-Rule" id="MF_01114"/>
    </source>
</evidence>
<accession>A0A1H1TUX0</accession>
<organism evidence="9 10">
    <name type="scientific">Paraoerskovia marina</name>
    <dbReference type="NCBI Taxonomy" id="545619"/>
    <lineage>
        <taxon>Bacteria</taxon>
        <taxon>Bacillati</taxon>
        <taxon>Actinomycetota</taxon>
        <taxon>Actinomycetes</taxon>
        <taxon>Micrococcales</taxon>
        <taxon>Cellulomonadaceae</taxon>
        <taxon>Paraoerskovia</taxon>
    </lineage>
</organism>
<name>A0A1H1TUX0_9CELL</name>
<dbReference type="Gene3D" id="1.10.10.10">
    <property type="entry name" value="Winged helix-like DNA-binding domain superfamily/Winged helix DNA-binding domain"/>
    <property type="match status" value="2"/>
</dbReference>
<feature type="domain" description="RecX second three-helical" evidence="7">
    <location>
        <begin position="82"/>
        <end position="123"/>
    </location>
</feature>
<proteinExistence type="inferred from homology"/>
<protein>
    <recommendedName>
        <fullName evidence="3 5">Regulatory protein RecX</fullName>
    </recommendedName>
</protein>
<dbReference type="OrthoDB" id="5244465at2"/>
<dbReference type="InterPro" id="IPR053924">
    <property type="entry name" value="RecX_HTH_2nd"/>
</dbReference>
<evidence type="ECO:0000259" key="8">
    <source>
        <dbReference type="Pfam" id="PF21982"/>
    </source>
</evidence>
<dbReference type="InterPro" id="IPR036388">
    <property type="entry name" value="WH-like_DNA-bd_sf"/>
</dbReference>
<dbReference type="InterPro" id="IPR053926">
    <property type="entry name" value="RecX_HTH_1st"/>
</dbReference>
<gene>
    <name evidence="5" type="primary">recX</name>
    <name evidence="9" type="ORF">SAMN04489860_2011</name>
</gene>
<dbReference type="Pfam" id="PF21982">
    <property type="entry name" value="RecX_HTH1"/>
    <property type="match status" value="1"/>
</dbReference>